<dbReference type="GO" id="GO:0005829">
    <property type="term" value="C:cytosol"/>
    <property type="evidence" value="ECO:0007669"/>
    <property type="project" value="TreeGrafter"/>
</dbReference>
<dbReference type="EC" id="3.1.3.18" evidence="4"/>
<dbReference type="RefSeq" id="WP_142896476.1">
    <property type="nucleotide sequence ID" value="NZ_ML660054.1"/>
</dbReference>
<dbReference type="InterPro" id="IPR023214">
    <property type="entry name" value="HAD_sf"/>
</dbReference>
<dbReference type="AlphaFoldDB" id="A0A545TU69"/>
<dbReference type="PANTHER" id="PTHR43434:SF1">
    <property type="entry name" value="PHOSPHOGLYCOLATE PHOSPHATASE"/>
    <property type="match status" value="1"/>
</dbReference>
<dbReference type="Gene3D" id="1.10.150.240">
    <property type="entry name" value="Putative phosphatase, domain 2"/>
    <property type="match status" value="1"/>
</dbReference>
<evidence type="ECO:0000256" key="1">
    <source>
        <dbReference type="ARBA" id="ARBA00000830"/>
    </source>
</evidence>
<evidence type="ECO:0000256" key="3">
    <source>
        <dbReference type="ARBA" id="ARBA00006171"/>
    </source>
</evidence>
<reference evidence="5 6" key="1">
    <citation type="submission" date="2019-06" db="EMBL/GenBank/DDBJ databases">
        <title>Whole genome sequence for Rhodospirillaceae sp. R148.</title>
        <authorList>
            <person name="Wang G."/>
        </authorList>
    </citation>
    <scope>NUCLEOTIDE SEQUENCE [LARGE SCALE GENOMIC DNA]</scope>
    <source>
        <strain evidence="5 6">R148</strain>
    </source>
</reference>
<comment type="caution">
    <text evidence="5">The sequence shown here is derived from an EMBL/GenBank/DDBJ whole genome shotgun (WGS) entry which is preliminary data.</text>
</comment>
<sequence>MHVNGQSHRNTLICDLDGTLVDSAPDLAGALITLLAEAGRDGLSLAQVKSMIGDGVAKLVERGFTATGGCPDSSAFEALVTRFIEIYNTRLVVETRPYPGALETLTGLKEQGWRLIVCTNKPETPSREILQALELAPLFEAVAGGDSYPFRKPDPRHILTLLEGIKASPQNAVMFGDGPADIGAARGAGIPSLLAGFGYGVTAAEKEGPDHRIEDFSALPKVLMALNASAPG</sequence>
<comment type="catalytic activity">
    <reaction evidence="1">
        <text>2-phosphoglycolate + H2O = glycolate + phosphate</text>
        <dbReference type="Rhea" id="RHEA:14369"/>
        <dbReference type="ChEBI" id="CHEBI:15377"/>
        <dbReference type="ChEBI" id="CHEBI:29805"/>
        <dbReference type="ChEBI" id="CHEBI:43474"/>
        <dbReference type="ChEBI" id="CHEBI:58033"/>
        <dbReference type="EC" id="3.1.3.18"/>
    </reaction>
</comment>
<dbReference type="SFLD" id="SFLDG01135">
    <property type="entry name" value="C1.5.6:_HAD__Beta-PGM__Phospha"/>
    <property type="match status" value="1"/>
</dbReference>
<dbReference type="SFLD" id="SFLDS00003">
    <property type="entry name" value="Haloacid_Dehalogenase"/>
    <property type="match status" value="1"/>
</dbReference>
<evidence type="ECO:0000256" key="4">
    <source>
        <dbReference type="ARBA" id="ARBA00013078"/>
    </source>
</evidence>
<organism evidence="5 6">
    <name type="scientific">Denitrobaculum tricleocarpae</name>
    <dbReference type="NCBI Taxonomy" id="2591009"/>
    <lineage>
        <taxon>Bacteria</taxon>
        <taxon>Pseudomonadati</taxon>
        <taxon>Pseudomonadota</taxon>
        <taxon>Alphaproteobacteria</taxon>
        <taxon>Rhodospirillales</taxon>
        <taxon>Rhodospirillaceae</taxon>
        <taxon>Denitrobaculum</taxon>
    </lineage>
</organism>
<dbReference type="GO" id="GO:0006281">
    <property type="term" value="P:DNA repair"/>
    <property type="evidence" value="ECO:0007669"/>
    <property type="project" value="TreeGrafter"/>
</dbReference>
<dbReference type="SUPFAM" id="SSF56784">
    <property type="entry name" value="HAD-like"/>
    <property type="match status" value="1"/>
</dbReference>
<evidence type="ECO:0000313" key="6">
    <source>
        <dbReference type="Proteomes" id="UP000315252"/>
    </source>
</evidence>
<protein>
    <recommendedName>
        <fullName evidence="4">phosphoglycolate phosphatase</fullName>
        <ecNumber evidence="4">3.1.3.18</ecNumber>
    </recommendedName>
</protein>
<dbReference type="InterPro" id="IPR036412">
    <property type="entry name" value="HAD-like_sf"/>
</dbReference>
<dbReference type="OrthoDB" id="9793014at2"/>
<keyword evidence="6" id="KW-1185">Reference proteome</keyword>
<dbReference type="SFLD" id="SFLDG01129">
    <property type="entry name" value="C1.5:_HAD__Beta-PGM__Phosphata"/>
    <property type="match status" value="1"/>
</dbReference>
<dbReference type="EMBL" id="VHSH01000003">
    <property type="protein sequence ID" value="TQV80762.1"/>
    <property type="molecule type" value="Genomic_DNA"/>
</dbReference>
<dbReference type="GO" id="GO:0008967">
    <property type="term" value="F:phosphoglycolate phosphatase activity"/>
    <property type="evidence" value="ECO:0007669"/>
    <property type="project" value="UniProtKB-EC"/>
</dbReference>
<dbReference type="InterPro" id="IPR006439">
    <property type="entry name" value="HAD-SF_hydro_IA"/>
</dbReference>
<comment type="pathway">
    <text evidence="2">Organic acid metabolism; glycolate biosynthesis; glycolate from 2-phosphoglycolate: step 1/1.</text>
</comment>
<dbReference type="InterPro" id="IPR050155">
    <property type="entry name" value="HAD-like_hydrolase_sf"/>
</dbReference>
<evidence type="ECO:0000313" key="5">
    <source>
        <dbReference type="EMBL" id="TQV80762.1"/>
    </source>
</evidence>
<dbReference type="InterPro" id="IPR023198">
    <property type="entry name" value="PGP-like_dom2"/>
</dbReference>
<name>A0A545TU69_9PROT</name>
<dbReference type="Proteomes" id="UP000315252">
    <property type="component" value="Unassembled WGS sequence"/>
</dbReference>
<comment type="similarity">
    <text evidence="3">Belongs to the HAD-like hydrolase superfamily. CbbY/CbbZ/Gph/YieH family.</text>
</comment>
<gene>
    <name evidence="5" type="ORF">FKG95_11460</name>
</gene>
<evidence type="ECO:0000256" key="2">
    <source>
        <dbReference type="ARBA" id="ARBA00004818"/>
    </source>
</evidence>
<dbReference type="InterPro" id="IPR041492">
    <property type="entry name" value="HAD_2"/>
</dbReference>
<dbReference type="NCBIfam" id="TIGR01509">
    <property type="entry name" value="HAD-SF-IA-v3"/>
    <property type="match status" value="1"/>
</dbReference>
<proteinExistence type="inferred from homology"/>
<keyword evidence="5" id="KW-0378">Hydrolase</keyword>
<dbReference type="Pfam" id="PF13419">
    <property type="entry name" value="HAD_2"/>
    <property type="match status" value="1"/>
</dbReference>
<accession>A0A545TU69</accession>
<dbReference type="PANTHER" id="PTHR43434">
    <property type="entry name" value="PHOSPHOGLYCOLATE PHOSPHATASE"/>
    <property type="match status" value="1"/>
</dbReference>
<dbReference type="Gene3D" id="3.40.50.1000">
    <property type="entry name" value="HAD superfamily/HAD-like"/>
    <property type="match status" value="1"/>
</dbReference>